<comment type="caution">
    <text evidence="1">The sequence shown here is derived from an EMBL/GenBank/DDBJ whole genome shotgun (WGS) entry which is preliminary data.</text>
</comment>
<dbReference type="Proteomes" id="UP000033900">
    <property type="component" value="Unassembled WGS sequence"/>
</dbReference>
<sequence>MSKIILRAGARELPFLGARPWPTPPEGVWEFSDLAGWRGLTDDKIPSTERAQEHGAFEPERSLRTQRAISFIARAVAQTQDTAEDFVDELSSIGAEAPIEMIVETDSGRRSSRRVRVAAATPQDRRNRTLATVAIDLIAADPRRYGLSEDVPWVETDPPTSGTGRVWPAVWPLVWPGSGSDGRITLTNTGKAPSAPEFQAVGGFGTALITCVETGARIGLDRLVPDGSVAVIDTTENSASIDGQSDISRWLRWREWELVPAGESRTYQFDVTDAVGSPKLRGRVRPGWW</sequence>
<dbReference type="AlphaFoldDB" id="A0A0M2HXI9"/>
<gene>
    <name evidence="1" type="ORF">RS84_00256</name>
</gene>
<dbReference type="RefSeq" id="WP_045255950.1">
    <property type="nucleotide sequence ID" value="NZ_JYJB01000004.1"/>
</dbReference>
<protein>
    <recommendedName>
        <fullName evidence="3">Phage tail protein</fullName>
    </recommendedName>
</protein>
<evidence type="ECO:0000313" key="2">
    <source>
        <dbReference type="Proteomes" id="UP000033900"/>
    </source>
</evidence>
<evidence type="ECO:0000313" key="1">
    <source>
        <dbReference type="EMBL" id="KJL49144.1"/>
    </source>
</evidence>
<dbReference type="STRING" id="273678.RS84_00256"/>
<dbReference type="OrthoDB" id="5111289at2"/>
<name>A0A0M2HXI9_9MICO</name>
<proteinExistence type="predicted"/>
<organism evidence="1 2">
    <name type="scientific">Microbacterium hydrocarbonoxydans</name>
    <dbReference type="NCBI Taxonomy" id="273678"/>
    <lineage>
        <taxon>Bacteria</taxon>
        <taxon>Bacillati</taxon>
        <taxon>Actinomycetota</taxon>
        <taxon>Actinomycetes</taxon>
        <taxon>Micrococcales</taxon>
        <taxon>Microbacteriaceae</taxon>
        <taxon>Microbacterium</taxon>
    </lineage>
</organism>
<reference evidence="1 2" key="1">
    <citation type="submission" date="2015-02" db="EMBL/GenBank/DDBJ databases">
        <title>Draft genome sequences of ten Microbacterium spp. with emphasis on heavy metal contaminated environments.</title>
        <authorList>
            <person name="Corretto E."/>
        </authorList>
    </citation>
    <scope>NUCLEOTIDE SEQUENCE [LARGE SCALE GENOMIC DNA]</scope>
    <source>
        <strain evidence="1 2">SA35</strain>
    </source>
</reference>
<accession>A0A0M2HXI9</accession>
<keyword evidence="2" id="KW-1185">Reference proteome</keyword>
<dbReference type="PATRIC" id="fig|273678.4.peg.249"/>
<dbReference type="EMBL" id="JYJB01000004">
    <property type="protein sequence ID" value="KJL49144.1"/>
    <property type="molecule type" value="Genomic_DNA"/>
</dbReference>
<evidence type="ECO:0008006" key="3">
    <source>
        <dbReference type="Google" id="ProtNLM"/>
    </source>
</evidence>